<accession>A0A0G4FJ85</accession>
<sequence length="123" mass="13431">MGSCRGGAKSVGWRRPCNRVLLLVRCPSRDFLHRKQRTSVGDVEWGGENSFSIAGPKAAKPETCPVTAPSELRSCSPVLWGEWKRGEELGVRVPILSQEGGQVNRQGLHLPAELLGVPLHPQL</sequence>
<proteinExistence type="predicted"/>
<dbReference type="VEuPathDB" id="CryptoDB:Cvel_17338"/>
<gene>
    <name evidence="1" type="ORF">Cvel_17338</name>
</gene>
<dbReference type="AlphaFoldDB" id="A0A0G4FJ85"/>
<dbReference type="EMBL" id="CDMZ01000415">
    <property type="protein sequence ID" value="CEM13836.1"/>
    <property type="molecule type" value="Genomic_DNA"/>
</dbReference>
<organism evidence="1">
    <name type="scientific">Chromera velia CCMP2878</name>
    <dbReference type="NCBI Taxonomy" id="1169474"/>
    <lineage>
        <taxon>Eukaryota</taxon>
        <taxon>Sar</taxon>
        <taxon>Alveolata</taxon>
        <taxon>Colpodellida</taxon>
        <taxon>Chromeraceae</taxon>
        <taxon>Chromera</taxon>
    </lineage>
</organism>
<reference evidence="1" key="1">
    <citation type="submission" date="2014-11" db="EMBL/GenBank/DDBJ databases">
        <authorList>
            <person name="Otto D Thomas"/>
            <person name="Naeem Raeece"/>
        </authorList>
    </citation>
    <scope>NUCLEOTIDE SEQUENCE</scope>
</reference>
<protein>
    <submittedName>
        <fullName evidence="1">Uncharacterized protein</fullName>
    </submittedName>
</protein>
<name>A0A0G4FJ85_9ALVE</name>
<evidence type="ECO:0000313" key="1">
    <source>
        <dbReference type="EMBL" id="CEM13836.1"/>
    </source>
</evidence>